<evidence type="ECO:0000256" key="4">
    <source>
        <dbReference type="ARBA" id="ARBA00022605"/>
    </source>
</evidence>
<dbReference type="Pfam" id="PF06426">
    <property type="entry name" value="SATase_N"/>
    <property type="match status" value="1"/>
</dbReference>
<reference evidence="9 10" key="1">
    <citation type="submission" date="2022-07" db="EMBL/GenBank/DDBJ databases">
        <title>Genome-wide signatures of adaptation to extreme environments.</title>
        <authorList>
            <person name="Cho C.H."/>
            <person name="Yoon H.S."/>
        </authorList>
    </citation>
    <scope>NUCLEOTIDE SEQUENCE [LARGE SCALE GENOMIC DNA]</scope>
    <source>
        <strain evidence="9 10">DBV 063 E5</strain>
    </source>
</reference>
<dbReference type="CDD" id="cd03354">
    <property type="entry name" value="LbH_SAT"/>
    <property type="match status" value="1"/>
</dbReference>
<evidence type="ECO:0000256" key="6">
    <source>
        <dbReference type="ARBA" id="ARBA00023315"/>
    </source>
</evidence>
<evidence type="ECO:0000256" key="7">
    <source>
        <dbReference type="SAM" id="MobiDB-lite"/>
    </source>
</evidence>
<dbReference type="GO" id="GO:0006535">
    <property type="term" value="P:cysteine biosynthetic process from serine"/>
    <property type="evidence" value="ECO:0007669"/>
    <property type="project" value="InterPro"/>
</dbReference>
<comment type="pathway">
    <text evidence="1">Amino-acid biosynthesis; L-cysteine biosynthesis; L-cysteine from L-serine: step 1/2.</text>
</comment>
<evidence type="ECO:0000256" key="1">
    <source>
        <dbReference type="ARBA" id="ARBA00004876"/>
    </source>
</evidence>
<name>A0AAV9J2V3_CYACA</name>
<dbReference type="Gene3D" id="2.160.10.10">
    <property type="entry name" value="Hexapeptide repeat proteins"/>
    <property type="match status" value="1"/>
</dbReference>
<dbReference type="NCBIfam" id="NF041874">
    <property type="entry name" value="EPS_EpsC"/>
    <property type="match status" value="1"/>
</dbReference>
<evidence type="ECO:0000256" key="3">
    <source>
        <dbReference type="ARBA" id="ARBA00013266"/>
    </source>
</evidence>
<comment type="similarity">
    <text evidence="2">Belongs to the transferase hexapeptide repeat family.</text>
</comment>
<feature type="domain" description="Serine acetyltransferase N-terminal" evidence="8">
    <location>
        <begin position="156"/>
        <end position="260"/>
    </location>
</feature>
<dbReference type="PANTHER" id="PTHR42811">
    <property type="entry name" value="SERINE ACETYLTRANSFERASE"/>
    <property type="match status" value="1"/>
</dbReference>
<feature type="region of interest" description="Disordered" evidence="7">
    <location>
        <begin position="88"/>
        <end position="113"/>
    </location>
</feature>
<keyword evidence="4" id="KW-0028">Amino-acid biosynthesis</keyword>
<dbReference type="InterPro" id="IPR042122">
    <property type="entry name" value="Ser_AcTrfase_N_sf"/>
</dbReference>
<dbReference type="SUPFAM" id="SSF51161">
    <property type="entry name" value="Trimeric LpxA-like enzymes"/>
    <property type="match status" value="1"/>
</dbReference>
<dbReference type="GO" id="GO:0005737">
    <property type="term" value="C:cytoplasm"/>
    <property type="evidence" value="ECO:0007669"/>
    <property type="project" value="InterPro"/>
</dbReference>
<dbReference type="InterPro" id="IPR010493">
    <property type="entry name" value="Ser_AcTrfase_N"/>
</dbReference>
<proteinExistence type="inferred from homology"/>
<dbReference type="AlphaFoldDB" id="A0AAV9J2V3"/>
<keyword evidence="10" id="KW-1185">Reference proteome</keyword>
<dbReference type="EMBL" id="JANCYW010000019">
    <property type="protein sequence ID" value="KAK4538705.1"/>
    <property type="molecule type" value="Genomic_DNA"/>
</dbReference>
<dbReference type="InterPro" id="IPR053376">
    <property type="entry name" value="Serine_acetyltransferase"/>
</dbReference>
<protein>
    <recommendedName>
        <fullName evidence="3">serine O-acetyltransferase</fullName>
        <ecNumber evidence="3">2.3.1.30</ecNumber>
    </recommendedName>
</protein>
<evidence type="ECO:0000313" key="9">
    <source>
        <dbReference type="EMBL" id="KAK4538705.1"/>
    </source>
</evidence>
<dbReference type="GO" id="GO:0009001">
    <property type="term" value="F:serine O-acetyltransferase activity"/>
    <property type="evidence" value="ECO:0007669"/>
    <property type="project" value="UniProtKB-EC"/>
</dbReference>
<dbReference type="EC" id="2.3.1.30" evidence="3"/>
<evidence type="ECO:0000259" key="8">
    <source>
        <dbReference type="SMART" id="SM00971"/>
    </source>
</evidence>
<dbReference type="InterPro" id="IPR011004">
    <property type="entry name" value="Trimer_LpxA-like_sf"/>
</dbReference>
<dbReference type="Proteomes" id="UP001301350">
    <property type="component" value="Unassembled WGS sequence"/>
</dbReference>
<sequence length="438" mass="47075">MTGSCRSRNGGCVSHESGERSLRSRAVLFGWSSGWWPGCAARWTQTCSERVTDCRCREGKRARRRSPLAGARHRHLILRAVWEDGAGGDGLPPTTAGAVPFPSAPSTASGAPNGAWPVERPASFLAAAVPVTDVGFGPAISVDEMVRTLSRSDDPVWELIRRQAEVGAANEPQLASSLYATVLNHRRLEDALAFHLANQLESAFFQATQYVELFRDALEESAAYREAIREDLLAAARRDPAMQHAVAVLMYCKGYAALQAYRLAHWLWRRQRRVLALFLQSEISKTFGVDIHPAARIGAGVMIDHATGIVIGETAVVGDNVSILHNVTLGGTGKEAGDRHPKVGHGVLLGAGATILGNILVGDGAQVTACSVVLKDVPPYTVVSGVPAKPIGKLTYPKGVFPSFEMDHRAAAHMKLLDAQQQQPVGAVEDDWFIGDAI</sequence>
<comment type="caution">
    <text evidence="9">The sequence shown here is derived from an EMBL/GenBank/DDBJ whole genome shotgun (WGS) entry which is preliminary data.</text>
</comment>
<dbReference type="Gene3D" id="1.10.3130.10">
    <property type="entry name" value="serine acetyltransferase, domain 1"/>
    <property type="match status" value="1"/>
</dbReference>
<dbReference type="FunFam" id="2.160.10.10:FF:000002">
    <property type="entry name" value="Serine acetyltransferase"/>
    <property type="match status" value="1"/>
</dbReference>
<keyword evidence="5" id="KW-0808">Transferase</keyword>
<evidence type="ECO:0000313" key="10">
    <source>
        <dbReference type="Proteomes" id="UP001301350"/>
    </source>
</evidence>
<evidence type="ECO:0000256" key="5">
    <source>
        <dbReference type="ARBA" id="ARBA00022679"/>
    </source>
</evidence>
<dbReference type="InterPro" id="IPR045304">
    <property type="entry name" value="LbH_SAT"/>
</dbReference>
<gene>
    <name evidence="9" type="ORF">CDCA_CDCA19G4730</name>
</gene>
<dbReference type="SMART" id="SM00971">
    <property type="entry name" value="SATase_N"/>
    <property type="match status" value="1"/>
</dbReference>
<organism evidence="9 10">
    <name type="scientific">Cyanidium caldarium</name>
    <name type="common">Red alga</name>
    <dbReference type="NCBI Taxonomy" id="2771"/>
    <lineage>
        <taxon>Eukaryota</taxon>
        <taxon>Rhodophyta</taxon>
        <taxon>Bangiophyceae</taxon>
        <taxon>Cyanidiales</taxon>
        <taxon>Cyanidiaceae</taxon>
        <taxon>Cyanidium</taxon>
    </lineage>
</organism>
<dbReference type="InterPro" id="IPR005881">
    <property type="entry name" value="Ser_O-AcTrfase"/>
</dbReference>
<keyword evidence="6" id="KW-0012">Acyltransferase</keyword>
<evidence type="ECO:0000256" key="2">
    <source>
        <dbReference type="ARBA" id="ARBA00007274"/>
    </source>
</evidence>
<dbReference type="NCBIfam" id="TIGR01172">
    <property type="entry name" value="cysE"/>
    <property type="match status" value="1"/>
</dbReference>
<accession>A0AAV9J2V3</accession>